<gene>
    <name evidence="4" type="ORF">ZOSMA_44G00380</name>
</gene>
<dbReference type="Pfam" id="PF04783">
    <property type="entry name" value="DUF630"/>
    <property type="match status" value="1"/>
</dbReference>
<evidence type="ECO:0000313" key="4">
    <source>
        <dbReference type="EMBL" id="KMZ62638.1"/>
    </source>
</evidence>
<accession>A0A0K9P0Z3</accession>
<feature type="domain" description="DUF632" evidence="2">
    <location>
        <begin position="135"/>
        <end position="452"/>
    </location>
</feature>
<dbReference type="InterPro" id="IPR006867">
    <property type="entry name" value="DUF632"/>
</dbReference>
<evidence type="ECO:0008006" key="6">
    <source>
        <dbReference type="Google" id="ProtNLM"/>
    </source>
</evidence>
<dbReference type="AlphaFoldDB" id="A0A0K9P0Z3"/>
<dbReference type="Pfam" id="PF04782">
    <property type="entry name" value="DUF632"/>
    <property type="match status" value="1"/>
</dbReference>
<dbReference type="PANTHER" id="PTHR21450">
    <property type="entry name" value="PROTEIN ALTERED PHOSPHATE STARVATION RESPONSE 1"/>
    <property type="match status" value="1"/>
</dbReference>
<dbReference type="EMBL" id="LFYR01001330">
    <property type="protein sequence ID" value="KMZ62638.1"/>
    <property type="molecule type" value="Genomic_DNA"/>
</dbReference>
<sequence>MGAIISKEDEDKCLVMCRERIHYVRQALDGRRSLAVTLIAYTRSLGNTGIALGRLVHTSQRLTAEKSDSQISNSECHSEEEDDDEFNDPVCPESLVRVFKNQHDPSSDPKSTATALLPATARDPKTKILESSSSSSMKEIEQLFEKASGSGKHFPNLLGFQYLPIPEFTDLQAVDNTHTSKMSAFLTPFLTSRKHDDNGSVSEMESDDSHISTLDRLYAWEKKLYDEVKLCGIFIKKFNIERKHLREKNSKTKQLDINRKATLNKIDRNRAIVKDLHSRIQIAIQRIDSISNIIQEIRDNELQPQLEELIRRSLEMWKEMFDCHKRQHDIVTMLIDDGDKGGCSTADSPQLESNCEAAAVLDYQLTCLHTSFLKWISMQRSYLQSINNWLLKCVDPIIIRQHKYSSRRRNEMRFSPVRDVAPPIYVTCRNWMEGLDNLPTMDVVDAIKGLLSVEIVNQEKKKQLNMLKKIHKGQSVNWRFDDASLQRQLGGFLNRLTAFSEKSVIMYADLGSFVDTAKNRYETWVTTIPQQ</sequence>
<feature type="compositionally biased region" description="Acidic residues" evidence="1">
    <location>
        <begin position="78"/>
        <end position="87"/>
    </location>
</feature>
<proteinExistence type="predicted"/>
<dbReference type="InterPro" id="IPR006868">
    <property type="entry name" value="DUF630"/>
</dbReference>
<evidence type="ECO:0000256" key="1">
    <source>
        <dbReference type="SAM" id="MobiDB-lite"/>
    </source>
</evidence>
<reference evidence="5" key="1">
    <citation type="journal article" date="2016" name="Nature">
        <title>The genome of the seagrass Zostera marina reveals angiosperm adaptation to the sea.</title>
        <authorList>
            <person name="Olsen J.L."/>
            <person name="Rouze P."/>
            <person name="Verhelst B."/>
            <person name="Lin Y.-C."/>
            <person name="Bayer T."/>
            <person name="Collen J."/>
            <person name="Dattolo E."/>
            <person name="De Paoli E."/>
            <person name="Dittami S."/>
            <person name="Maumus F."/>
            <person name="Michel G."/>
            <person name="Kersting A."/>
            <person name="Lauritano C."/>
            <person name="Lohaus R."/>
            <person name="Toepel M."/>
            <person name="Tonon T."/>
            <person name="Vanneste K."/>
            <person name="Amirebrahimi M."/>
            <person name="Brakel J."/>
            <person name="Bostroem C."/>
            <person name="Chovatia M."/>
            <person name="Grimwood J."/>
            <person name="Jenkins J.W."/>
            <person name="Jueterbock A."/>
            <person name="Mraz A."/>
            <person name="Stam W.T."/>
            <person name="Tice H."/>
            <person name="Bornberg-Bauer E."/>
            <person name="Green P.J."/>
            <person name="Pearson G.A."/>
            <person name="Procaccini G."/>
            <person name="Duarte C.M."/>
            <person name="Schmutz J."/>
            <person name="Reusch T.B.H."/>
            <person name="Van de Peer Y."/>
        </authorList>
    </citation>
    <scope>NUCLEOTIDE SEQUENCE [LARGE SCALE GENOMIC DNA]</scope>
    <source>
        <strain evidence="5">cv. Finnish</strain>
    </source>
</reference>
<protein>
    <recommendedName>
        <fullName evidence="6">DUF632 domain-containing protein</fullName>
    </recommendedName>
</protein>
<evidence type="ECO:0000313" key="5">
    <source>
        <dbReference type="Proteomes" id="UP000036987"/>
    </source>
</evidence>
<evidence type="ECO:0000259" key="2">
    <source>
        <dbReference type="Pfam" id="PF04782"/>
    </source>
</evidence>
<feature type="domain" description="DUF630" evidence="3">
    <location>
        <begin position="1"/>
        <end position="56"/>
    </location>
</feature>
<feature type="region of interest" description="Disordered" evidence="1">
    <location>
        <begin position="63"/>
        <end position="87"/>
    </location>
</feature>
<dbReference type="PANTHER" id="PTHR21450:SF6">
    <property type="entry name" value="EXPRESSED PROTEIN"/>
    <property type="match status" value="1"/>
</dbReference>
<organism evidence="4 5">
    <name type="scientific">Zostera marina</name>
    <name type="common">Eelgrass</name>
    <dbReference type="NCBI Taxonomy" id="29655"/>
    <lineage>
        <taxon>Eukaryota</taxon>
        <taxon>Viridiplantae</taxon>
        <taxon>Streptophyta</taxon>
        <taxon>Embryophyta</taxon>
        <taxon>Tracheophyta</taxon>
        <taxon>Spermatophyta</taxon>
        <taxon>Magnoliopsida</taxon>
        <taxon>Liliopsida</taxon>
        <taxon>Zosteraceae</taxon>
        <taxon>Zostera</taxon>
    </lineage>
</organism>
<comment type="caution">
    <text evidence="4">The sequence shown here is derived from an EMBL/GenBank/DDBJ whole genome shotgun (WGS) entry which is preliminary data.</text>
</comment>
<evidence type="ECO:0000259" key="3">
    <source>
        <dbReference type="Pfam" id="PF04783"/>
    </source>
</evidence>
<dbReference type="OrthoDB" id="694308at2759"/>
<name>A0A0K9P0Z3_ZOSMR</name>
<dbReference type="Proteomes" id="UP000036987">
    <property type="component" value="Unassembled WGS sequence"/>
</dbReference>
<keyword evidence="5" id="KW-1185">Reference proteome</keyword>